<accession>A0A1I1XVE7</accession>
<keyword evidence="3" id="KW-1185">Reference proteome</keyword>
<dbReference type="Gene3D" id="3.40.50.300">
    <property type="entry name" value="P-loop containing nucleotide triphosphate hydrolases"/>
    <property type="match status" value="1"/>
</dbReference>
<dbReference type="AlphaFoldDB" id="A0A1I1XVE7"/>
<dbReference type="STRING" id="32040.SAMN04489710_114138"/>
<evidence type="ECO:0000313" key="2">
    <source>
        <dbReference type="EMBL" id="SFE11119.1"/>
    </source>
</evidence>
<reference evidence="3" key="1">
    <citation type="submission" date="2016-10" db="EMBL/GenBank/DDBJ databases">
        <authorList>
            <person name="Varghese N."/>
            <person name="Submissions S."/>
        </authorList>
    </citation>
    <scope>NUCLEOTIDE SEQUENCE [LARGE SCALE GENOMIC DNA]</scope>
    <source>
        <strain evidence="3">DSM 7481</strain>
    </source>
</reference>
<dbReference type="Proteomes" id="UP000199517">
    <property type="component" value="Unassembled WGS sequence"/>
</dbReference>
<dbReference type="InterPro" id="IPR027417">
    <property type="entry name" value="P-loop_NTPase"/>
</dbReference>
<name>A0A1I1XVE7_9BURK</name>
<protein>
    <submittedName>
        <fullName evidence="2">Zona occludens toxin</fullName>
    </submittedName>
</protein>
<dbReference type="Pfam" id="PF05707">
    <property type="entry name" value="Zot"/>
    <property type="match status" value="2"/>
</dbReference>
<proteinExistence type="predicted"/>
<dbReference type="EMBL" id="FOMQ01000014">
    <property type="protein sequence ID" value="SFE11119.1"/>
    <property type="molecule type" value="Genomic_DNA"/>
</dbReference>
<evidence type="ECO:0000313" key="3">
    <source>
        <dbReference type="Proteomes" id="UP000199517"/>
    </source>
</evidence>
<sequence length="457" mass="49432">MINLLEGVPGSGKSYEAVTYHVIPALKAGRKVVTNLPLNLQAFRAVNPDWCELLEIRRGPQPILGSWDAEAANRGEPAYLVGKFAEGVDPDLMHKGKPAAPAPMGQRLFAGVWDFYDEWRGDGNIGPLFVIDECHVSFPREQIRKGKMTPDEVIQWFKISRHFGADVLLMTQRMKALEEDVAGLAEMHIRVRKATFLGASDKYVRKVFAGLRGGEVSSDIRPYKPEFFGFYKSHTQGAAVIEAAAQDVAPANVKWRRASYVMFGLAAVGFVWMGSKIFGKSEPPSVRPAAVASSAPRPAATVVGTGQASPAPLVVGAAAPQVQRIAPVEHPEPMEARGLHLTGCLVMAGRTSCVLMVSQNGQPVFSITDADLVTMGYKWQRLADCAAIVSWRGKERTVICDLPQVGISVAGVPRSVQAGADTSAAQSRPMPDQVPHDPQIVSVHDVVGQWRTGALPQ</sequence>
<organism evidence="2 3">
    <name type="scientific">Paracidovorax konjaci</name>
    <dbReference type="NCBI Taxonomy" id="32040"/>
    <lineage>
        <taxon>Bacteria</taxon>
        <taxon>Pseudomonadati</taxon>
        <taxon>Pseudomonadota</taxon>
        <taxon>Betaproteobacteria</taxon>
        <taxon>Burkholderiales</taxon>
        <taxon>Comamonadaceae</taxon>
        <taxon>Paracidovorax</taxon>
    </lineage>
</organism>
<gene>
    <name evidence="2" type="ORF">SAMN04489710_114138</name>
</gene>
<dbReference type="RefSeq" id="WP_092955789.1">
    <property type="nucleotide sequence ID" value="NZ_FOMQ01000014.1"/>
</dbReference>
<feature type="domain" description="Zona occludens toxin N-terminal" evidence="1">
    <location>
        <begin position="111"/>
        <end position="238"/>
    </location>
</feature>
<dbReference type="InterPro" id="IPR008900">
    <property type="entry name" value="Zot_N"/>
</dbReference>
<dbReference type="OrthoDB" id="8809170at2"/>
<feature type="domain" description="Zona occludens toxin N-terminal" evidence="1">
    <location>
        <begin position="1"/>
        <end position="49"/>
    </location>
</feature>
<evidence type="ECO:0000259" key="1">
    <source>
        <dbReference type="Pfam" id="PF05707"/>
    </source>
</evidence>